<keyword evidence="4" id="KW-0109">Calcium transport</keyword>
<keyword evidence="3" id="KW-0050">Antiport</keyword>
<feature type="signal peptide" evidence="11">
    <location>
        <begin position="1"/>
        <end position="26"/>
    </location>
</feature>
<feature type="transmembrane region" description="Helical" evidence="10">
    <location>
        <begin position="232"/>
        <end position="253"/>
    </location>
</feature>
<dbReference type="EnsemblMetazoa" id="XM_021053960.2">
    <property type="protein sequence ID" value="XP_020909619.1"/>
    <property type="gene ID" value="LOC110247519"/>
</dbReference>
<feature type="transmembrane region" description="Helical" evidence="10">
    <location>
        <begin position="94"/>
        <end position="116"/>
    </location>
</feature>
<feature type="domain" description="Sodium/calcium exchanger membrane region" evidence="12">
    <location>
        <begin position="71"/>
        <end position="251"/>
    </location>
</feature>
<feature type="transmembrane region" description="Helical" evidence="10">
    <location>
        <begin position="67"/>
        <end position="87"/>
    </location>
</feature>
<evidence type="ECO:0000256" key="9">
    <source>
        <dbReference type="SAM" id="MobiDB-lite"/>
    </source>
</evidence>
<dbReference type="GO" id="GO:0012505">
    <property type="term" value="C:endomembrane system"/>
    <property type="evidence" value="ECO:0007669"/>
    <property type="project" value="UniProtKB-SubCell"/>
</dbReference>
<evidence type="ECO:0000256" key="2">
    <source>
        <dbReference type="ARBA" id="ARBA00022448"/>
    </source>
</evidence>
<evidence type="ECO:0000256" key="1">
    <source>
        <dbReference type="ARBA" id="ARBA00004127"/>
    </source>
</evidence>
<keyword evidence="8 10" id="KW-0472">Membrane</keyword>
<dbReference type="GO" id="GO:0006874">
    <property type="term" value="P:intracellular calcium ion homeostasis"/>
    <property type="evidence" value="ECO:0007669"/>
    <property type="project" value="TreeGrafter"/>
</dbReference>
<comment type="subcellular location">
    <subcellularLocation>
        <location evidence="1">Endomembrane system</location>
        <topology evidence="1">Multi-pass membrane protein</topology>
    </subcellularLocation>
</comment>
<dbReference type="Pfam" id="PF01699">
    <property type="entry name" value="Na_Ca_ex"/>
    <property type="match status" value="2"/>
</dbReference>
<dbReference type="OMA" id="HTMKFLS"/>
<feature type="compositionally biased region" description="Basic and acidic residues" evidence="9">
    <location>
        <begin position="342"/>
        <end position="353"/>
    </location>
</feature>
<dbReference type="Proteomes" id="UP000887567">
    <property type="component" value="Unplaced"/>
</dbReference>
<evidence type="ECO:0000259" key="12">
    <source>
        <dbReference type="Pfam" id="PF01699"/>
    </source>
</evidence>
<keyword evidence="7" id="KW-0406">Ion transport</keyword>
<dbReference type="InterPro" id="IPR004837">
    <property type="entry name" value="NaCa_Exmemb"/>
</dbReference>
<keyword evidence="4" id="KW-0106">Calcium</keyword>
<evidence type="ECO:0000256" key="11">
    <source>
        <dbReference type="SAM" id="SignalP"/>
    </source>
</evidence>
<dbReference type="PANTHER" id="PTHR31503">
    <property type="entry name" value="VACUOLAR CALCIUM ION TRANSPORTER"/>
    <property type="match status" value="1"/>
</dbReference>
<feature type="transmembrane region" description="Helical" evidence="10">
    <location>
        <begin position="508"/>
        <end position="527"/>
    </location>
</feature>
<proteinExistence type="predicted"/>
<feature type="region of interest" description="Disordered" evidence="9">
    <location>
        <begin position="323"/>
        <end position="370"/>
    </location>
</feature>
<keyword evidence="11" id="KW-0732">Signal</keyword>
<keyword evidence="6 10" id="KW-1133">Transmembrane helix</keyword>
<feature type="transmembrane region" description="Helical" evidence="10">
    <location>
        <begin position="189"/>
        <end position="210"/>
    </location>
</feature>
<evidence type="ECO:0000313" key="14">
    <source>
        <dbReference type="Proteomes" id="UP000887567"/>
    </source>
</evidence>
<feature type="transmembrane region" description="Helical" evidence="10">
    <location>
        <begin position="380"/>
        <end position="404"/>
    </location>
</feature>
<dbReference type="InterPro" id="IPR044880">
    <property type="entry name" value="NCX_ion-bd_dom_sf"/>
</dbReference>
<sequence length="535" mass="57892">MARFLRILYIAVFVFFVFQLLGLSSSHPVFRRASEEGNATKGNKSEKKGEAPCLEERLGMYPCSSTITGNILLMVFYGAILGVAAKCISDGAELLLDVGVPASIVGGIVLPLLGAVPDSAIIIVSGLGADAQEKLSVGMGTLAGSTIMLLTAAWAGSVLIGRCDLDRHGEAIEGSGHGKFSCTKQGVTVLPDVVTAVIIMLGTSLTYFIVQGADWHFGPTNFGPQPAYIRKAALATMIICFFLFVFYLGFLAYDSKAAERRADKHRQTLIQRRVLHRFVLMANKESGGYDRIDGDEDESAKDAREARIQQKYFTAWHLGSGMKAKDEGKESDPILGTDGSGDDEKAPLHKKESFSVSDVEDEEPEHEESKTVLGMKSAGLLILGVGLVTIFADPMCDVLVSLTNKYNKSYIPISPFYVSFVVTPLCSNASELVSSLIFAAKKKKENVSMTFSQLYGASTMNNTLCLGIFAALVVFRNLRWYYSAEVTVIVLVQWIVGLAALRHTYKVWMGGAIGAVYICSIGFIALLESSAVGWK</sequence>
<evidence type="ECO:0000256" key="3">
    <source>
        <dbReference type="ARBA" id="ARBA00022449"/>
    </source>
</evidence>
<name>A0A913XSM6_EXADI</name>
<protein>
    <recommendedName>
        <fullName evidence="12">Sodium/calcium exchanger membrane region domain-containing protein</fullName>
    </recommendedName>
</protein>
<feature type="chain" id="PRO_5036940789" description="Sodium/calcium exchanger membrane region domain-containing protein" evidence="11">
    <location>
        <begin position="27"/>
        <end position="535"/>
    </location>
</feature>
<feature type="domain" description="Sodium/calcium exchanger membrane region" evidence="12">
    <location>
        <begin position="377"/>
        <end position="524"/>
    </location>
</feature>
<evidence type="ECO:0000313" key="13">
    <source>
        <dbReference type="EnsemblMetazoa" id="XP_020909619.1"/>
    </source>
</evidence>
<keyword evidence="14" id="KW-1185">Reference proteome</keyword>
<feature type="compositionally biased region" description="Basic and acidic residues" evidence="9">
    <location>
        <begin position="323"/>
        <end position="332"/>
    </location>
</feature>
<dbReference type="Gene3D" id="1.20.1420.30">
    <property type="entry name" value="NCX, central ion-binding region"/>
    <property type="match status" value="1"/>
</dbReference>
<keyword evidence="5 10" id="KW-0812">Transmembrane</keyword>
<dbReference type="GO" id="GO:0005774">
    <property type="term" value="C:vacuolar membrane"/>
    <property type="evidence" value="ECO:0007669"/>
    <property type="project" value="UniProtKB-ARBA"/>
</dbReference>
<keyword evidence="2" id="KW-0813">Transport</keyword>
<evidence type="ECO:0000256" key="10">
    <source>
        <dbReference type="SAM" id="Phobius"/>
    </source>
</evidence>
<dbReference type="GO" id="GO:0015369">
    <property type="term" value="F:calcium:proton antiporter activity"/>
    <property type="evidence" value="ECO:0007669"/>
    <property type="project" value="TreeGrafter"/>
</dbReference>
<evidence type="ECO:0000256" key="7">
    <source>
        <dbReference type="ARBA" id="ARBA00023065"/>
    </source>
</evidence>
<evidence type="ECO:0000256" key="4">
    <source>
        <dbReference type="ARBA" id="ARBA00022568"/>
    </source>
</evidence>
<dbReference type="GeneID" id="110247519"/>
<dbReference type="PANTHER" id="PTHR31503:SF36">
    <property type="entry name" value="SODIUM_CALCIUM EXCHANGER MEMBRANE REGION DOMAIN-CONTAINING PROTEIN"/>
    <property type="match status" value="1"/>
</dbReference>
<accession>A0A913XSM6</accession>
<evidence type="ECO:0000256" key="6">
    <source>
        <dbReference type="ARBA" id="ARBA00022989"/>
    </source>
</evidence>
<dbReference type="KEGG" id="epa:110247519"/>
<evidence type="ECO:0000256" key="8">
    <source>
        <dbReference type="ARBA" id="ARBA00023136"/>
    </source>
</evidence>
<dbReference type="RefSeq" id="XP_020909619.1">
    <property type="nucleotide sequence ID" value="XM_021053960.2"/>
</dbReference>
<organism evidence="13 14">
    <name type="scientific">Exaiptasia diaphana</name>
    <name type="common">Tropical sea anemone</name>
    <name type="synonym">Aiptasia pulchella</name>
    <dbReference type="NCBI Taxonomy" id="2652724"/>
    <lineage>
        <taxon>Eukaryota</taxon>
        <taxon>Metazoa</taxon>
        <taxon>Cnidaria</taxon>
        <taxon>Anthozoa</taxon>
        <taxon>Hexacorallia</taxon>
        <taxon>Actiniaria</taxon>
        <taxon>Aiptasiidae</taxon>
        <taxon>Exaiptasia</taxon>
    </lineage>
</organism>
<evidence type="ECO:0000256" key="5">
    <source>
        <dbReference type="ARBA" id="ARBA00022692"/>
    </source>
</evidence>
<dbReference type="AlphaFoldDB" id="A0A913XSM6"/>
<feature type="transmembrane region" description="Helical" evidence="10">
    <location>
        <begin position="416"/>
        <end position="440"/>
    </location>
</feature>
<reference evidence="13" key="1">
    <citation type="submission" date="2022-11" db="UniProtKB">
        <authorList>
            <consortium name="EnsemblMetazoa"/>
        </authorList>
    </citation>
    <scope>IDENTIFICATION</scope>
</reference>
<feature type="transmembrane region" description="Helical" evidence="10">
    <location>
        <begin position="480"/>
        <end position="501"/>
    </location>
</feature>
<dbReference type="OrthoDB" id="26525at2759"/>
<dbReference type="InterPro" id="IPR004713">
    <property type="entry name" value="CaH_exchang"/>
</dbReference>
<feature type="transmembrane region" description="Helical" evidence="10">
    <location>
        <begin position="452"/>
        <end position="474"/>
    </location>
</feature>
<feature type="transmembrane region" description="Helical" evidence="10">
    <location>
        <begin position="136"/>
        <end position="160"/>
    </location>
</feature>